<protein>
    <recommendedName>
        <fullName evidence="7">GtrA/DPMS transmembrane domain-containing protein</fullName>
    </recommendedName>
</protein>
<reference evidence="8" key="2">
    <citation type="submission" date="2020-09" db="EMBL/GenBank/DDBJ databases">
        <authorList>
            <person name="Sun Q."/>
            <person name="Zhou Y."/>
        </authorList>
    </citation>
    <scope>NUCLEOTIDE SEQUENCE</scope>
    <source>
        <strain evidence="8">CGMCC 1.12813</strain>
    </source>
</reference>
<keyword evidence="3 6" id="KW-0812">Transmembrane</keyword>
<reference evidence="8" key="1">
    <citation type="journal article" date="2014" name="Int. J. Syst. Evol. Microbiol.">
        <title>Complete genome sequence of Corynebacterium casei LMG S-19264T (=DSM 44701T), isolated from a smear-ripened cheese.</title>
        <authorList>
            <consortium name="US DOE Joint Genome Institute (JGI-PGF)"/>
            <person name="Walter F."/>
            <person name="Albersmeier A."/>
            <person name="Kalinowski J."/>
            <person name="Ruckert C."/>
        </authorList>
    </citation>
    <scope>NUCLEOTIDE SEQUENCE</scope>
    <source>
        <strain evidence="8">CGMCC 1.12813</strain>
    </source>
</reference>
<proteinExistence type="inferred from homology"/>
<dbReference type="InterPro" id="IPR051401">
    <property type="entry name" value="GtrA_CellWall_Glycosyl"/>
</dbReference>
<feature type="transmembrane region" description="Helical" evidence="6">
    <location>
        <begin position="113"/>
        <end position="131"/>
    </location>
</feature>
<gene>
    <name evidence="8" type="ORF">GCM10010979_17620</name>
</gene>
<evidence type="ECO:0000256" key="3">
    <source>
        <dbReference type="ARBA" id="ARBA00022692"/>
    </source>
</evidence>
<feature type="transmembrane region" description="Helical" evidence="6">
    <location>
        <begin position="21"/>
        <end position="41"/>
    </location>
</feature>
<dbReference type="RefSeq" id="WP_229733164.1">
    <property type="nucleotide sequence ID" value="NZ_BMGB01000001.1"/>
</dbReference>
<evidence type="ECO:0000313" key="9">
    <source>
        <dbReference type="Proteomes" id="UP000606922"/>
    </source>
</evidence>
<feature type="transmembrane region" description="Helical" evidence="6">
    <location>
        <begin position="88"/>
        <end position="107"/>
    </location>
</feature>
<feature type="transmembrane region" description="Helical" evidence="6">
    <location>
        <begin position="47"/>
        <end position="67"/>
    </location>
</feature>
<comment type="caution">
    <text evidence="8">The sequence shown here is derived from an EMBL/GenBank/DDBJ whole genome shotgun (WGS) entry which is preliminary data.</text>
</comment>
<keyword evidence="4 6" id="KW-1133">Transmembrane helix</keyword>
<dbReference type="Pfam" id="PF04138">
    <property type="entry name" value="GtrA_DPMS_TM"/>
    <property type="match status" value="1"/>
</dbReference>
<dbReference type="InterPro" id="IPR007267">
    <property type="entry name" value="GtrA_DPMS_TM"/>
</dbReference>
<evidence type="ECO:0000256" key="5">
    <source>
        <dbReference type="ARBA" id="ARBA00023136"/>
    </source>
</evidence>
<evidence type="ECO:0000313" key="8">
    <source>
        <dbReference type="EMBL" id="GGB03422.1"/>
    </source>
</evidence>
<evidence type="ECO:0000256" key="1">
    <source>
        <dbReference type="ARBA" id="ARBA00004141"/>
    </source>
</evidence>
<evidence type="ECO:0000259" key="7">
    <source>
        <dbReference type="Pfam" id="PF04138"/>
    </source>
</evidence>
<evidence type="ECO:0000256" key="2">
    <source>
        <dbReference type="ARBA" id="ARBA00009399"/>
    </source>
</evidence>
<evidence type="ECO:0000256" key="4">
    <source>
        <dbReference type="ARBA" id="ARBA00022989"/>
    </source>
</evidence>
<dbReference type="GO" id="GO:0000271">
    <property type="term" value="P:polysaccharide biosynthetic process"/>
    <property type="evidence" value="ECO:0007669"/>
    <property type="project" value="InterPro"/>
</dbReference>
<accession>A0A916SJY1</accession>
<comment type="similarity">
    <text evidence="2">Belongs to the GtrA family.</text>
</comment>
<dbReference type="AlphaFoldDB" id="A0A916SJY1"/>
<organism evidence="8 9">
    <name type="scientific">Conyzicola nivalis</name>
    <dbReference type="NCBI Taxonomy" id="1477021"/>
    <lineage>
        <taxon>Bacteria</taxon>
        <taxon>Bacillati</taxon>
        <taxon>Actinomycetota</taxon>
        <taxon>Actinomycetes</taxon>
        <taxon>Micrococcales</taxon>
        <taxon>Microbacteriaceae</taxon>
        <taxon>Conyzicola</taxon>
    </lineage>
</organism>
<dbReference type="Proteomes" id="UP000606922">
    <property type="component" value="Unassembled WGS sequence"/>
</dbReference>
<dbReference type="PANTHER" id="PTHR38459">
    <property type="entry name" value="PROPHAGE BACTOPRENOL-LINKED GLUCOSE TRANSLOCASE HOMOLOG"/>
    <property type="match status" value="1"/>
</dbReference>
<comment type="subcellular location">
    <subcellularLocation>
        <location evidence="1">Membrane</location>
        <topology evidence="1">Multi-pass membrane protein</topology>
    </subcellularLocation>
</comment>
<evidence type="ECO:0000256" key="6">
    <source>
        <dbReference type="SAM" id="Phobius"/>
    </source>
</evidence>
<dbReference type="EMBL" id="BMGB01000001">
    <property type="protein sequence ID" value="GGB03422.1"/>
    <property type="molecule type" value="Genomic_DNA"/>
</dbReference>
<name>A0A916SJY1_9MICO</name>
<keyword evidence="9" id="KW-1185">Reference proteome</keyword>
<feature type="domain" description="GtrA/DPMS transmembrane" evidence="7">
    <location>
        <begin position="20"/>
        <end position="138"/>
    </location>
</feature>
<dbReference type="PANTHER" id="PTHR38459:SF1">
    <property type="entry name" value="PROPHAGE BACTOPRENOL-LINKED GLUCOSE TRANSLOCASE HOMOLOG"/>
    <property type="match status" value="1"/>
</dbReference>
<dbReference type="GO" id="GO:0005886">
    <property type="term" value="C:plasma membrane"/>
    <property type="evidence" value="ECO:0007669"/>
    <property type="project" value="TreeGrafter"/>
</dbReference>
<sequence length="145" mass="15895">MALRPLRRRILALLADERVRFVLVGGVNTLLGYGLFAAFWLTVGDRIGYLGSLYASYAVAIVAAFLLHRRFTFRVNGTGSVVVDFLRFASVHLVALIINTVALPLLVEGAGMYPLAAQAIVVVVTTLVSYFGHKLFSFRRAAHEV</sequence>
<keyword evidence="5 6" id="KW-0472">Membrane</keyword>